<name>A0ABM4B9X0_HYDVU</name>
<accession>A0ABM4B9X0</accession>
<sequence length="157" mass="18221">MHLLRGKRNIKISMQTANAISCELINIAKYVTMEFSSKPRSLNEIDCWKATEFRTFLCYLRPLVLRSHLSPQQYHHFMLMHVAVTILSSNSMLNMYCDYAENLLKEFVDQMSELYGSTAVIYTIHSLIHVCDDVRRLGTLDEYSAFPFENALGMLKK</sequence>
<dbReference type="PANTHER" id="PTHR33053:SF25">
    <property type="entry name" value="TRANSPOSASE DOMAIN-CONTAINING PROTEIN"/>
    <property type="match status" value="1"/>
</dbReference>
<dbReference type="PANTHER" id="PTHR33053">
    <property type="entry name" value="PROTEIN, PUTATIVE-RELATED"/>
    <property type="match status" value="1"/>
</dbReference>
<dbReference type="Proteomes" id="UP001652625">
    <property type="component" value="Chromosome 02"/>
</dbReference>
<protein>
    <submittedName>
        <fullName evidence="2">Uncharacterized protein LOC136076155</fullName>
    </submittedName>
</protein>
<reference evidence="2" key="2">
    <citation type="submission" date="2025-08" db="UniProtKB">
        <authorList>
            <consortium name="RefSeq"/>
        </authorList>
    </citation>
    <scope>IDENTIFICATION</scope>
</reference>
<organism evidence="1 2">
    <name type="scientific">Hydra vulgaris</name>
    <name type="common">Hydra</name>
    <name type="synonym">Hydra attenuata</name>
    <dbReference type="NCBI Taxonomy" id="6087"/>
    <lineage>
        <taxon>Eukaryota</taxon>
        <taxon>Metazoa</taxon>
        <taxon>Cnidaria</taxon>
        <taxon>Hydrozoa</taxon>
        <taxon>Hydroidolina</taxon>
        <taxon>Anthoathecata</taxon>
        <taxon>Aplanulata</taxon>
        <taxon>Hydridae</taxon>
        <taxon>Hydra</taxon>
    </lineage>
</organism>
<evidence type="ECO:0000313" key="2">
    <source>
        <dbReference type="RefSeq" id="XP_065645700.1"/>
    </source>
</evidence>
<dbReference type="GeneID" id="136076155"/>
<evidence type="ECO:0000313" key="1">
    <source>
        <dbReference type="Proteomes" id="UP001652625"/>
    </source>
</evidence>
<proteinExistence type="predicted"/>
<keyword evidence="1" id="KW-1185">Reference proteome</keyword>
<gene>
    <name evidence="2" type="primary">LOC136076155</name>
</gene>
<dbReference type="RefSeq" id="XP_065645700.1">
    <property type="nucleotide sequence ID" value="XM_065789628.1"/>
</dbReference>
<reference evidence="1" key="1">
    <citation type="submission" date="2025-05" db="UniProtKB">
        <authorList>
            <consortium name="RefSeq"/>
        </authorList>
    </citation>
    <scope>NUCLEOTIDE SEQUENCE [LARGE SCALE GENOMIC DNA]</scope>
</reference>